<feature type="coiled-coil region" evidence="1">
    <location>
        <begin position="361"/>
        <end position="388"/>
    </location>
</feature>
<evidence type="ECO:0000313" key="4">
    <source>
        <dbReference type="EMBL" id="SCV04352.1"/>
    </source>
</evidence>
<keyword evidence="5" id="KW-1185">Reference proteome</keyword>
<protein>
    <submittedName>
        <fullName evidence="4">LAMI_0H15434g1_1</fullName>
    </submittedName>
</protein>
<proteinExistence type="predicted"/>
<gene>
    <name evidence="4" type="ORF">LAMI_0H15434G</name>
</gene>
<evidence type="ECO:0000256" key="1">
    <source>
        <dbReference type="SAM" id="Coils"/>
    </source>
</evidence>
<sequence length="669" mass="74004">MEGRFGNRNVINVVHEVGNSLAENLNNENEAVGGSEVDKSSHGAHKLEFRNEGVKVQQSSQTVSKEKVNVGLSLIHSILFNVLAQIRTHDSYYACYTSAKKHFEGKKLEQAEVDTLFNILMQYPNAILSAMYLPVLLRFLEWCEQTANIPSSVRIGRSLVTPYKCLLFLHDNWEDYQYNTGTLYQAFEAFKLLQSLQMALFPGSKPITYNDPSDADAADVAWRPLADSEIEGIIEALTQQGGFGNFETVDKAIASSSSQRPPMAENVHVPAPPVYPVLGTSHPSATSPVAMSFHTLNPSTYAHPPLSTTDFAEPLSGHYTVPEGLATSENKSEAIFNKTIADMVQRLYKLETSQASVISDNVALKATLENLRTRLAVLESHLDDITSKRSETQSAFSRTPMKVHKASSRTSPSSVLSAINPISAGLKIEPASPFSMEKQPKTAMADPNLTEYDRPFSYESASVPPQGTTSLSVVQPSEQAAAEPNPEDVMYLNSDVLGIHEPHDIIAPKTLSRKPRLKVKDVRGARLSKGEQYQPPLTAEGKSYFLDESGRLAIVMANDQDSIYGIYNEYYQSLKPQVEAFVGDLGKKSLVQFRKKRTFQKKKAFVYLVERIAHLRGIPAEKVLDMIDEVRIKENKSVVWACNNLGLLKGAIAQHHSELKDAVLSETEQ</sequence>
<dbReference type="InterPro" id="IPR022210">
    <property type="entry name" value="TF_GCR1-like"/>
</dbReference>
<dbReference type="AlphaFoldDB" id="A0A1G4KIS1"/>
<organism evidence="4 5">
    <name type="scientific">Lachancea mirantina</name>
    <dbReference type="NCBI Taxonomy" id="1230905"/>
    <lineage>
        <taxon>Eukaryota</taxon>
        <taxon>Fungi</taxon>
        <taxon>Dikarya</taxon>
        <taxon>Ascomycota</taxon>
        <taxon>Saccharomycotina</taxon>
        <taxon>Saccharomycetes</taxon>
        <taxon>Saccharomycetales</taxon>
        <taxon>Saccharomycetaceae</taxon>
        <taxon>Lachancea</taxon>
    </lineage>
</organism>
<evidence type="ECO:0000313" key="5">
    <source>
        <dbReference type="Proteomes" id="UP000191024"/>
    </source>
</evidence>
<dbReference type="OrthoDB" id="4064898at2759"/>
<accession>A0A1G4KIS1</accession>
<evidence type="ECO:0000256" key="2">
    <source>
        <dbReference type="SAM" id="MobiDB-lite"/>
    </source>
</evidence>
<keyword evidence="1" id="KW-0175">Coiled coil</keyword>
<dbReference type="EMBL" id="LT598468">
    <property type="protein sequence ID" value="SCV04352.1"/>
    <property type="molecule type" value="Genomic_DNA"/>
</dbReference>
<feature type="domain" description="Transcription activator GCR1-like" evidence="3">
    <location>
        <begin position="555"/>
        <end position="631"/>
    </location>
</feature>
<name>A0A1G4KIS1_9SACH</name>
<dbReference type="Proteomes" id="UP000191024">
    <property type="component" value="Chromosome H"/>
</dbReference>
<feature type="region of interest" description="Disordered" evidence="2">
    <location>
        <begin position="391"/>
        <end position="414"/>
    </location>
</feature>
<dbReference type="Pfam" id="PF12550">
    <property type="entry name" value="GCR1_C"/>
    <property type="match status" value="1"/>
</dbReference>
<dbReference type="STRING" id="1230905.A0A1G4KIS1"/>
<reference evidence="5" key="1">
    <citation type="submission" date="2016-03" db="EMBL/GenBank/DDBJ databases">
        <authorList>
            <person name="Devillers H."/>
        </authorList>
    </citation>
    <scope>NUCLEOTIDE SEQUENCE [LARGE SCALE GENOMIC DNA]</scope>
</reference>
<evidence type="ECO:0000259" key="3">
    <source>
        <dbReference type="Pfam" id="PF12550"/>
    </source>
</evidence>